<dbReference type="FunFam" id="3.40.50.720:FF:000398">
    <property type="entry name" value="Probable 2-deoxy-D-gluconate 3-dehydrogenase"/>
    <property type="match status" value="1"/>
</dbReference>
<dbReference type="SUPFAM" id="SSF51735">
    <property type="entry name" value="NAD(P)-binding Rossmann-fold domains"/>
    <property type="match status" value="1"/>
</dbReference>
<evidence type="ECO:0000256" key="3">
    <source>
        <dbReference type="ARBA" id="ARBA00023002"/>
    </source>
</evidence>
<feature type="domain" description="Ketoreductase" evidence="4">
    <location>
        <begin position="96"/>
        <end position="281"/>
    </location>
</feature>
<evidence type="ECO:0000256" key="1">
    <source>
        <dbReference type="ARBA" id="ARBA00006484"/>
    </source>
</evidence>
<sequence>MGGSHPMTAGVERERAAGVKVGRWGRGHSLASDELQLVKVKATEWPRCTIFCRLLYLEASLPLQQAESLTAHPVHLPSQVCERYGQPNAMFSLKDHTALVTGGTRGIGQAVAIALAEAGADVILVQRNAKDEETATAIRKLGRRVTVVAADLSSPTEVKRIVPELLDEGREIRILVNCAGIQRRYPCEEFPDEDFNEVIQVNLNSVFTLCRDIGARMLTLEPSPVTGRKGSIINFASLLTFQGGLTVPAYAASKGAVGQLTKSFANEWTSKGITVNAIAPGYIETEMNTALLNDKERLASISARIPAGRWGTPEDFKGTAVYLASKASAYVSGHVLVVDGGWMGR</sequence>
<dbReference type="InParanoid" id="A0A090CG87"/>
<evidence type="ECO:0000313" key="6">
    <source>
        <dbReference type="Proteomes" id="UP000001197"/>
    </source>
</evidence>
<evidence type="ECO:0000256" key="2">
    <source>
        <dbReference type="ARBA" id="ARBA00022857"/>
    </source>
</evidence>
<keyword evidence="6" id="KW-1185">Reference proteome</keyword>
<dbReference type="AlphaFoldDB" id="A0A090CG87"/>
<dbReference type="Gene3D" id="3.40.50.720">
    <property type="entry name" value="NAD(P)-binding Rossmann-like Domain"/>
    <property type="match status" value="1"/>
</dbReference>
<dbReference type="Pfam" id="PF13561">
    <property type="entry name" value="adh_short_C2"/>
    <property type="match status" value="1"/>
</dbReference>
<keyword evidence="3" id="KW-0560">Oxidoreductase</keyword>
<reference evidence="6" key="2">
    <citation type="journal article" date="2014" name="Genetics">
        <title>Maintaining two mating types: Structure of the mating type locus and its role in heterokaryosis in Podospora anserina.</title>
        <authorList>
            <person name="Grognet P."/>
            <person name="Bidard F."/>
            <person name="Kuchly C."/>
            <person name="Tong L.C.H."/>
            <person name="Coppin E."/>
            <person name="Benkhali J.A."/>
            <person name="Couloux A."/>
            <person name="Wincker P."/>
            <person name="Debuchy R."/>
            <person name="Silar P."/>
        </authorList>
    </citation>
    <scope>GENOME REANNOTATION</scope>
    <source>
        <strain evidence="6">S / ATCC MYA-4624 / DSM 980 / FGSC 10383</strain>
    </source>
</reference>
<dbReference type="STRING" id="515849.A0A090CG87"/>
<dbReference type="PANTHER" id="PTHR42760:SF5">
    <property type="entry name" value="2-DEHYDRO-3-DEOXY-D-GLUCONATE 5-DEHYDROGENASE"/>
    <property type="match status" value="1"/>
</dbReference>
<dbReference type="PANTHER" id="PTHR42760">
    <property type="entry name" value="SHORT-CHAIN DEHYDROGENASES/REDUCTASES FAMILY MEMBER"/>
    <property type="match status" value="1"/>
</dbReference>
<dbReference type="eggNOG" id="KOG0725">
    <property type="taxonomic scope" value="Eukaryota"/>
</dbReference>
<dbReference type="PRINTS" id="PR00080">
    <property type="entry name" value="SDRFAMILY"/>
</dbReference>
<dbReference type="GO" id="GO:0016616">
    <property type="term" value="F:oxidoreductase activity, acting on the CH-OH group of donors, NAD or NADP as acceptor"/>
    <property type="evidence" value="ECO:0007669"/>
    <property type="project" value="UniProtKB-ARBA"/>
</dbReference>
<organism evidence="5 6">
    <name type="scientific">Podospora anserina (strain S / ATCC MYA-4624 / DSM 980 / FGSC 10383)</name>
    <name type="common">Pleurage anserina</name>
    <dbReference type="NCBI Taxonomy" id="515849"/>
    <lineage>
        <taxon>Eukaryota</taxon>
        <taxon>Fungi</taxon>
        <taxon>Dikarya</taxon>
        <taxon>Ascomycota</taxon>
        <taxon>Pezizomycotina</taxon>
        <taxon>Sordariomycetes</taxon>
        <taxon>Sordariomycetidae</taxon>
        <taxon>Sordariales</taxon>
        <taxon>Podosporaceae</taxon>
        <taxon>Podospora</taxon>
        <taxon>Podospora anserina</taxon>
    </lineage>
</organism>
<dbReference type="PRINTS" id="PR00081">
    <property type="entry name" value="GDHRDH"/>
</dbReference>
<comment type="similarity">
    <text evidence="1">Belongs to the short-chain dehydrogenases/reductases (SDR) family.</text>
</comment>
<keyword evidence="2" id="KW-0521">NADP</keyword>
<name>A0A090CG87_PODAN</name>
<proteinExistence type="inferred from homology"/>
<dbReference type="InterPro" id="IPR020904">
    <property type="entry name" value="Sc_DH/Rdtase_CS"/>
</dbReference>
<dbReference type="InterPro" id="IPR002347">
    <property type="entry name" value="SDR_fam"/>
</dbReference>
<dbReference type="InterPro" id="IPR057326">
    <property type="entry name" value="KR_dom"/>
</dbReference>
<dbReference type="EMBL" id="FO904936">
    <property type="protein sequence ID" value="CDP24499.1"/>
    <property type="molecule type" value="Genomic_DNA"/>
</dbReference>
<dbReference type="InterPro" id="IPR036291">
    <property type="entry name" value="NAD(P)-bd_dom_sf"/>
</dbReference>
<dbReference type="SMART" id="SM00822">
    <property type="entry name" value="PKS_KR"/>
    <property type="match status" value="1"/>
</dbReference>
<reference evidence="5 6" key="1">
    <citation type="journal article" date="2008" name="Genome Biol.">
        <title>The genome sequence of the model ascomycete fungus Podospora anserina.</title>
        <authorList>
            <person name="Espagne E."/>
            <person name="Lespinet O."/>
            <person name="Malagnac F."/>
            <person name="Da Silva C."/>
            <person name="Jaillon O."/>
            <person name="Porcel B.M."/>
            <person name="Couloux A."/>
            <person name="Aury J.-M."/>
            <person name="Segurens B."/>
            <person name="Poulain J."/>
            <person name="Anthouard V."/>
            <person name="Grossetete S."/>
            <person name="Khalili H."/>
            <person name="Coppin E."/>
            <person name="Dequard-Chablat M."/>
            <person name="Picard M."/>
            <person name="Contamine V."/>
            <person name="Arnaise S."/>
            <person name="Bourdais A."/>
            <person name="Berteaux-Lecellier V."/>
            <person name="Gautheret D."/>
            <person name="de Vries R.P."/>
            <person name="Battaglia E."/>
            <person name="Coutinho P.M."/>
            <person name="Danchin E.G.J."/>
            <person name="Henrissat B."/>
            <person name="El Khoury R."/>
            <person name="Sainsard-Chanet A."/>
            <person name="Boivin A."/>
            <person name="Pinan-Lucarre B."/>
            <person name="Sellem C.H."/>
            <person name="Debuchy R."/>
            <person name="Wincker P."/>
            <person name="Weissenbach J."/>
            <person name="Silar P."/>
        </authorList>
    </citation>
    <scope>NUCLEOTIDE SEQUENCE [LARGE SCALE GENOMIC DNA]</scope>
    <source>
        <strain evidence="6">S / ATCC MYA-4624 / DSM 980 / FGSC 10383</strain>
    </source>
</reference>
<dbReference type="PROSITE" id="PS00061">
    <property type="entry name" value="ADH_SHORT"/>
    <property type="match status" value="1"/>
</dbReference>
<evidence type="ECO:0000313" key="5">
    <source>
        <dbReference type="EMBL" id="CDP24499.1"/>
    </source>
</evidence>
<protein>
    <submittedName>
        <fullName evidence="5">2-deoxy-D-gluconate 3-dehydrogenase</fullName>
    </submittedName>
</protein>
<dbReference type="Proteomes" id="UP000001197">
    <property type="component" value="Chromosome 1"/>
</dbReference>
<accession>A0A090CG87</accession>
<evidence type="ECO:0000259" key="4">
    <source>
        <dbReference type="SMART" id="SM00822"/>
    </source>
</evidence>